<evidence type="ECO:0000256" key="4">
    <source>
        <dbReference type="ARBA" id="ARBA00022475"/>
    </source>
</evidence>
<evidence type="ECO:0000313" key="9">
    <source>
        <dbReference type="EMBL" id="AIY17470.1"/>
    </source>
</evidence>
<evidence type="ECO:0000313" key="12">
    <source>
        <dbReference type="Proteomes" id="UP000449906"/>
    </source>
</evidence>
<keyword evidence="4" id="KW-1003">Cell membrane</keyword>
<dbReference type="Proteomes" id="UP000030300">
    <property type="component" value="Chromosome"/>
</dbReference>
<dbReference type="InterPro" id="IPR050388">
    <property type="entry name" value="ABC_Ni/Peptide_Import"/>
</dbReference>
<dbReference type="SUPFAM" id="SSF52540">
    <property type="entry name" value="P-loop containing nucleoside triphosphate hydrolases"/>
    <property type="match status" value="1"/>
</dbReference>
<reference evidence="10 12" key="2">
    <citation type="submission" date="2019-09" db="EMBL/GenBank/DDBJ databases">
        <title>Pimelobacter sp. isolated from Paulinella.</title>
        <authorList>
            <person name="Jeong S.E."/>
        </authorList>
    </citation>
    <scope>NUCLEOTIDE SEQUENCE [LARGE SCALE GENOMIC DNA]</scope>
    <source>
        <strain evidence="10 12">Pch-N</strain>
    </source>
</reference>
<dbReference type="NCBIfam" id="TIGR01727">
    <property type="entry name" value="oligo_HPY"/>
    <property type="match status" value="1"/>
</dbReference>
<evidence type="ECO:0000313" key="10">
    <source>
        <dbReference type="EMBL" id="KAB2811456.1"/>
    </source>
</evidence>
<keyword evidence="6 9" id="KW-0067">ATP-binding</keyword>
<dbReference type="PANTHER" id="PTHR43297:SF2">
    <property type="entry name" value="DIPEPTIDE TRANSPORT ATP-BINDING PROTEIN DPPD"/>
    <property type="match status" value="1"/>
</dbReference>
<dbReference type="FunFam" id="3.40.50.300:FF:000016">
    <property type="entry name" value="Oligopeptide ABC transporter ATP-binding component"/>
    <property type="match status" value="1"/>
</dbReference>
<dbReference type="PROSITE" id="PS50893">
    <property type="entry name" value="ABC_TRANSPORTER_2"/>
    <property type="match status" value="1"/>
</dbReference>
<keyword evidence="5" id="KW-0547">Nucleotide-binding</keyword>
<dbReference type="PROSITE" id="PS00211">
    <property type="entry name" value="ABC_TRANSPORTER_1"/>
    <property type="match status" value="1"/>
</dbReference>
<evidence type="ECO:0000256" key="5">
    <source>
        <dbReference type="ARBA" id="ARBA00022741"/>
    </source>
</evidence>
<dbReference type="EMBL" id="WBVM01000001">
    <property type="protein sequence ID" value="KAB2811456.1"/>
    <property type="molecule type" value="Genomic_DNA"/>
</dbReference>
<dbReference type="GeneID" id="96609819"/>
<keyword evidence="7" id="KW-0472">Membrane</keyword>
<dbReference type="Gene3D" id="3.40.50.300">
    <property type="entry name" value="P-loop containing nucleotide triphosphate hydrolases"/>
    <property type="match status" value="1"/>
</dbReference>
<dbReference type="Pfam" id="PF00005">
    <property type="entry name" value="ABC_tran"/>
    <property type="match status" value="1"/>
</dbReference>
<name>A0A0A1DQ15_NOCSI</name>
<dbReference type="InterPro" id="IPR013563">
    <property type="entry name" value="Oligopep_ABC_C"/>
</dbReference>
<organism evidence="9 11">
    <name type="scientific">Nocardioides simplex</name>
    <name type="common">Arthrobacter simplex</name>
    <dbReference type="NCBI Taxonomy" id="2045"/>
    <lineage>
        <taxon>Bacteria</taxon>
        <taxon>Bacillati</taxon>
        <taxon>Actinomycetota</taxon>
        <taxon>Actinomycetes</taxon>
        <taxon>Propionibacteriales</taxon>
        <taxon>Nocardioidaceae</taxon>
        <taxon>Pimelobacter</taxon>
    </lineage>
</organism>
<evidence type="ECO:0000256" key="6">
    <source>
        <dbReference type="ARBA" id="ARBA00022840"/>
    </source>
</evidence>
<dbReference type="STRING" id="2045.KR76_13170"/>
<dbReference type="eggNOG" id="COG0444">
    <property type="taxonomic scope" value="Bacteria"/>
</dbReference>
<dbReference type="GO" id="GO:0015833">
    <property type="term" value="P:peptide transport"/>
    <property type="evidence" value="ECO:0007669"/>
    <property type="project" value="InterPro"/>
</dbReference>
<keyword evidence="3" id="KW-0813">Transport</keyword>
<dbReference type="PANTHER" id="PTHR43297">
    <property type="entry name" value="OLIGOPEPTIDE TRANSPORT ATP-BINDING PROTEIN APPD"/>
    <property type="match status" value="1"/>
</dbReference>
<dbReference type="SMART" id="SM00382">
    <property type="entry name" value="AAA"/>
    <property type="match status" value="1"/>
</dbReference>
<dbReference type="GO" id="GO:0005886">
    <property type="term" value="C:plasma membrane"/>
    <property type="evidence" value="ECO:0007669"/>
    <property type="project" value="UniProtKB-SubCell"/>
</dbReference>
<evidence type="ECO:0000259" key="8">
    <source>
        <dbReference type="PROSITE" id="PS50893"/>
    </source>
</evidence>
<feature type="domain" description="ABC transporter" evidence="8">
    <location>
        <begin position="6"/>
        <end position="256"/>
    </location>
</feature>
<dbReference type="AlphaFoldDB" id="A0A0A1DQ15"/>
<dbReference type="OrthoDB" id="5357528at2"/>
<gene>
    <name evidence="10" type="ORF">F9L07_06080</name>
    <name evidence="9" type="ORF">KR76_13170</name>
</gene>
<dbReference type="HOGENOM" id="CLU_000604_1_23_11"/>
<dbReference type="InterPro" id="IPR027417">
    <property type="entry name" value="P-loop_NTPase"/>
</dbReference>
<dbReference type="Proteomes" id="UP000449906">
    <property type="component" value="Unassembled WGS sequence"/>
</dbReference>
<dbReference type="InterPro" id="IPR003439">
    <property type="entry name" value="ABC_transporter-like_ATP-bd"/>
</dbReference>
<proteinExistence type="inferred from homology"/>
<dbReference type="GO" id="GO:0005524">
    <property type="term" value="F:ATP binding"/>
    <property type="evidence" value="ECO:0007669"/>
    <property type="project" value="UniProtKB-KW"/>
</dbReference>
<sequence>MPDPVLQVEDLSISFTSGGVSADVVRDLSVTLDGGRTLAVVGESGSGKTITGRAIMQLLPQAASARGRIVVAGREMLSADERELRRARGSDVAMVFQDSMSALSPYLDIGAHIAQAVRLHDRSVSRRAARLRAVEMLERVGIPEPADAVRRFPHEFSGGMRQRAVIAMALVNRPALLIADEPTTALDVTVQAQILALLRELQQEFGMAMLLISHDFGVVASAADDVLVLYAGREAEYGSLRDIFEHPAHPYTAGLRGATPRLDARLDSNGERTRLRAIPGAPTSLRDAGAGCAFAPRCALADRVGERCVVEVPLPTLRTASTDGGVHRAACHLDRLPTLEEVAR</sequence>
<dbReference type="CDD" id="cd03257">
    <property type="entry name" value="ABC_NikE_OppD_transporters"/>
    <property type="match status" value="1"/>
</dbReference>
<evidence type="ECO:0000256" key="2">
    <source>
        <dbReference type="ARBA" id="ARBA00005417"/>
    </source>
</evidence>
<evidence type="ECO:0000256" key="7">
    <source>
        <dbReference type="ARBA" id="ARBA00023136"/>
    </source>
</evidence>
<keyword evidence="11" id="KW-1185">Reference proteome</keyword>
<accession>A0A0A1DQ15</accession>
<dbReference type="GO" id="GO:0016887">
    <property type="term" value="F:ATP hydrolysis activity"/>
    <property type="evidence" value="ECO:0007669"/>
    <property type="project" value="InterPro"/>
</dbReference>
<dbReference type="RefSeq" id="WP_038678863.1">
    <property type="nucleotide sequence ID" value="NZ_BJMC01000009.1"/>
</dbReference>
<dbReference type="KEGG" id="psim:KR76_13170"/>
<dbReference type="InterPro" id="IPR003593">
    <property type="entry name" value="AAA+_ATPase"/>
</dbReference>
<evidence type="ECO:0000313" key="11">
    <source>
        <dbReference type="Proteomes" id="UP000030300"/>
    </source>
</evidence>
<evidence type="ECO:0000256" key="3">
    <source>
        <dbReference type="ARBA" id="ARBA00022448"/>
    </source>
</evidence>
<comment type="subcellular location">
    <subcellularLocation>
        <location evidence="1">Cell membrane</location>
        <topology evidence="1">Peripheral membrane protein</topology>
    </subcellularLocation>
</comment>
<comment type="similarity">
    <text evidence="2">Belongs to the ABC transporter superfamily.</text>
</comment>
<dbReference type="Pfam" id="PF08352">
    <property type="entry name" value="oligo_HPY"/>
    <property type="match status" value="1"/>
</dbReference>
<dbReference type="EMBL" id="CP009896">
    <property type="protein sequence ID" value="AIY17470.1"/>
    <property type="molecule type" value="Genomic_DNA"/>
</dbReference>
<dbReference type="InterPro" id="IPR017871">
    <property type="entry name" value="ABC_transporter-like_CS"/>
</dbReference>
<evidence type="ECO:0000256" key="1">
    <source>
        <dbReference type="ARBA" id="ARBA00004202"/>
    </source>
</evidence>
<reference evidence="9 11" key="1">
    <citation type="journal article" date="2015" name="Genome Announc.">
        <title>Complete Genome Sequence of Steroid-Transforming Nocardioides simplex VKM Ac-2033D.</title>
        <authorList>
            <person name="Shtratnikova V.Y."/>
            <person name="Schelkunov M.I."/>
            <person name="Pekov Y.A."/>
            <person name="Fokina V.V."/>
            <person name="Logacheva M.D."/>
            <person name="Sokolov S.L."/>
            <person name="Bragin E.Y."/>
            <person name="Ashapkin V.V."/>
            <person name="Donova M.V."/>
        </authorList>
    </citation>
    <scope>NUCLEOTIDE SEQUENCE [LARGE SCALE GENOMIC DNA]</scope>
    <source>
        <strain evidence="9 11">VKM Ac-2033D</strain>
    </source>
</reference>
<protein>
    <submittedName>
        <fullName evidence="10">ABC transporter ATP-binding protein</fullName>
    </submittedName>
    <submittedName>
        <fullName evidence="9">Oligopeptide transport ATP-binding protein OppD</fullName>
    </submittedName>
</protein>